<dbReference type="EMBL" id="MLJW01004287">
    <property type="protein sequence ID" value="OIQ70261.1"/>
    <property type="molecule type" value="Genomic_DNA"/>
</dbReference>
<dbReference type="SUPFAM" id="SSF109854">
    <property type="entry name" value="DinB/YfiT-like putative metalloenzymes"/>
    <property type="match status" value="1"/>
</dbReference>
<proteinExistence type="predicted"/>
<evidence type="ECO:0000259" key="1">
    <source>
        <dbReference type="Pfam" id="PF11716"/>
    </source>
</evidence>
<dbReference type="PANTHER" id="PTHR40758:SF1">
    <property type="entry name" value="CONSERVED PROTEIN"/>
    <property type="match status" value="1"/>
</dbReference>
<sequence>MNYVDAIAASSARIANILTVENRGMKVPSCPEWTLLDLVMHVGQVQQFWSNNIREANADSRWSGEIAMPESDGEASIWLRNQTESLVDAIGHSSEDSPCWTWWKEPRTAKAVARHQVQEAEVHRWDAELTIGQPNPLPLEIAIDGLTEYLFVHRFAIEDLKLPHIQFEATDTVGNWHINAISDPAVTASGTASDLSLFLNGRLSTESLTIKGDPEGLQRFESAIPKINS</sequence>
<name>A0A1J5Q311_9ZZZZ</name>
<dbReference type="GO" id="GO:0005886">
    <property type="term" value="C:plasma membrane"/>
    <property type="evidence" value="ECO:0007669"/>
    <property type="project" value="TreeGrafter"/>
</dbReference>
<feature type="domain" description="Mycothiol-dependent maleylpyruvate isomerase metal-binding" evidence="1">
    <location>
        <begin position="6"/>
        <end position="127"/>
    </location>
</feature>
<dbReference type="Pfam" id="PF11716">
    <property type="entry name" value="MDMPI_N"/>
    <property type="match status" value="1"/>
</dbReference>
<dbReference type="InterPro" id="IPR034660">
    <property type="entry name" value="DinB/YfiT-like"/>
</dbReference>
<dbReference type="NCBIfam" id="TIGR03083">
    <property type="entry name" value="maleylpyruvate isomerase family mycothiol-dependent enzyme"/>
    <property type="match status" value="1"/>
</dbReference>
<accession>A0A1J5Q311</accession>
<dbReference type="InterPro" id="IPR017517">
    <property type="entry name" value="Maleyloyr_isom"/>
</dbReference>
<dbReference type="PANTHER" id="PTHR40758">
    <property type="entry name" value="CONSERVED PROTEIN"/>
    <property type="match status" value="1"/>
</dbReference>
<dbReference type="AlphaFoldDB" id="A0A1J5Q311"/>
<protein>
    <recommendedName>
        <fullName evidence="1">Mycothiol-dependent maleylpyruvate isomerase metal-binding domain-containing protein</fullName>
    </recommendedName>
</protein>
<dbReference type="InterPro" id="IPR024344">
    <property type="entry name" value="MDMPI_metal-binding"/>
</dbReference>
<evidence type="ECO:0000313" key="2">
    <source>
        <dbReference type="EMBL" id="OIQ70261.1"/>
    </source>
</evidence>
<gene>
    <name evidence="2" type="ORF">GALL_481270</name>
</gene>
<comment type="caution">
    <text evidence="2">The sequence shown here is derived from an EMBL/GenBank/DDBJ whole genome shotgun (WGS) entry which is preliminary data.</text>
</comment>
<reference evidence="2" key="1">
    <citation type="submission" date="2016-10" db="EMBL/GenBank/DDBJ databases">
        <title>Sequence of Gallionella enrichment culture.</title>
        <authorList>
            <person name="Poehlein A."/>
            <person name="Muehling M."/>
            <person name="Daniel R."/>
        </authorList>
    </citation>
    <scope>NUCLEOTIDE SEQUENCE</scope>
</reference>
<organism evidence="2">
    <name type="scientific">mine drainage metagenome</name>
    <dbReference type="NCBI Taxonomy" id="410659"/>
    <lineage>
        <taxon>unclassified sequences</taxon>
        <taxon>metagenomes</taxon>
        <taxon>ecological metagenomes</taxon>
    </lineage>
</organism>
<dbReference type="GO" id="GO:0046872">
    <property type="term" value="F:metal ion binding"/>
    <property type="evidence" value="ECO:0007669"/>
    <property type="project" value="InterPro"/>
</dbReference>